<dbReference type="PROSITE" id="PS50158">
    <property type="entry name" value="ZF_CCHC"/>
    <property type="match status" value="1"/>
</dbReference>
<feature type="compositionally biased region" description="Low complexity" evidence="9">
    <location>
        <begin position="355"/>
        <end position="368"/>
    </location>
</feature>
<evidence type="ECO:0000313" key="12">
    <source>
        <dbReference type="Proteomes" id="UP000327157"/>
    </source>
</evidence>
<feature type="compositionally biased region" description="Gly residues" evidence="9">
    <location>
        <begin position="241"/>
        <end position="252"/>
    </location>
</feature>
<keyword evidence="4" id="KW-0540">Nuclease</keyword>
<keyword evidence="8" id="KW-0863">Zinc-finger</keyword>
<reference evidence="11 12" key="3">
    <citation type="submission" date="2019-11" db="EMBL/GenBank/DDBJ databases">
        <title>A de novo genome assembly of a pear dwarfing rootstock.</title>
        <authorList>
            <person name="Wang F."/>
            <person name="Wang J."/>
            <person name="Li S."/>
            <person name="Zhang Y."/>
            <person name="Fang M."/>
            <person name="Ma L."/>
            <person name="Zhao Y."/>
            <person name="Jiang S."/>
        </authorList>
    </citation>
    <scope>NUCLEOTIDE SEQUENCE [LARGE SCALE GENOMIC DNA]</scope>
    <source>
        <strain evidence="11">S2</strain>
        <tissue evidence="11">Leaf</tissue>
    </source>
</reference>
<dbReference type="EMBL" id="SMOL01000695">
    <property type="protein sequence ID" value="KAB2602803.1"/>
    <property type="molecule type" value="Genomic_DNA"/>
</dbReference>
<dbReference type="CDD" id="cd01647">
    <property type="entry name" value="RT_LTR"/>
    <property type="match status" value="1"/>
</dbReference>
<evidence type="ECO:0000313" key="11">
    <source>
        <dbReference type="EMBL" id="KAB2602803.1"/>
    </source>
</evidence>
<dbReference type="Gene3D" id="4.10.60.10">
    <property type="entry name" value="Zinc finger, CCHC-type"/>
    <property type="match status" value="1"/>
</dbReference>
<dbReference type="Pfam" id="PF00098">
    <property type="entry name" value="zf-CCHC"/>
    <property type="match status" value="1"/>
</dbReference>
<sequence length="758" mass="86118">MLPKGNREPVQWCHFQVRTSTFSRQFHKLRLGYFERKVMCFKINVFIVNSHIGDSYPEDELIRPPKRTPLETMYNLKLDKFHGHEGHEEAERWLEHIEKTFRVLNNQGNLPVERWVETTSWFLGTESASWWEQELRRLTPDEKTDWNVFIRLFKRKFVPPEYIDHKKQEFTELKQRKITANEYYRKFTDLSHYHPKIAGNPAEMLRRFRIGTKKKWRSMSTSTHCDTYQDSSSGGFSATGQGRGGRFTGGARGQRQGDDGRGRAPFCRRCNNRHTGECRRGSSGCFTCGQMGHRAAQCPQSQQQRPQQTFLPPPAPIQQIQGPSSYGQAGRGGAYHYQGDAVPYAPGQYHYPHDPYSQGGYPQYSGGYMPQSGQPNQGRGTQGHGTQASRGRGGRQQGQGHIHNISLQDAQNNSDLIMGTLNILGYFARVLIDCGATHSVISHTFAQVTQPRPTPLGYDLEFAMSRGERCIIDRVYPGCPVIVEGVVMPADLIPLDIVDFDVILGADWLHPNRANIDCYGKIVTFRRPGLPVVTFVGEQSGVRHGVISAVRAKKVVRHFPDVFPEDLLGLPPNRDLEFTIELLPVDKGFIQPSTSPWGAPVLFVRKKDGTLRLCIDYRQLNRLKINRDDVPKTAFRTRYGHYEFLVMPFGLTNAPAAFMDLMNWVFQPYLDRFLLSDYDCTIDYHPGRANVVADAFSRKSQGRINALYASCIPLLADLRATGVRLEAEDRDVALLVNFQVRPILVDRVHAAQVADEQT</sequence>
<dbReference type="InterPro" id="IPR043128">
    <property type="entry name" value="Rev_trsase/Diguanyl_cyclase"/>
</dbReference>
<evidence type="ECO:0000256" key="7">
    <source>
        <dbReference type="ARBA" id="ARBA00022918"/>
    </source>
</evidence>
<dbReference type="Gene3D" id="3.10.10.10">
    <property type="entry name" value="HIV Type 1 Reverse Transcriptase, subunit A, domain 1"/>
    <property type="match status" value="2"/>
</dbReference>
<reference evidence="12" key="2">
    <citation type="submission" date="2019-10" db="EMBL/GenBank/DDBJ databases">
        <title>A de novo genome assembly of a pear dwarfing rootstock.</title>
        <authorList>
            <person name="Wang F."/>
            <person name="Wang J."/>
            <person name="Li S."/>
            <person name="Zhang Y."/>
            <person name="Fang M."/>
            <person name="Ma L."/>
            <person name="Zhao Y."/>
            <person name="Jiang S."/>
        </authorList>
    </citation>
    <scope>NUCLEOTIDE SEQUENCE [LARGE SCALE GENOMIC DNA]</scope>
</reference>
<dbReference type="InterPro" id="IPR001878">
    <property type="entry name" value="Znf_CCHC"/>
</dbReference>
<feature type="region of interest" description="Disordered" evidence="9">
    <location>
        <begin position="223"/>
        <end position="271"/>
    </location>
</feature>
<dbReference type="SUPFAM" id="SSF50630">
    <property type="entry name" value="Acid proteases"/>
    <property type="match status" value="1"/>
</dbReference>
<keyword evidence="6" id="KW-0378">Hydrolase</keyword>
<dbReference type="OrthoDB" id="1166010at2759"/>
<keyword evidence="7" id="KW-0695">RNA-directed DNA polymerase</keyword>
<dbReference type="InterPro" id="IPR021109">
    <property type="entry name" value="Peptidase_aspartic_dom_sf"/>
</dbReference>
<comment type="caution">
    <text evidence="11">The sequence shown here is derived from an EMBL/GenBank/DDBJ whole genome shotgun (WGS) entry which is preliminary data.</text>
</comment>
<evidence type="ECO:0000256" key="3">
    <source>
        <dbReference type="ARBA" id="ARBA00022695"/>
    </source>
</evidence>
<proteinExistence type="predicted"/>
<dbReference type="SMART" id="SM00343">
    <property type="entry name" value="ZnF_C2HC"/>
    <property type="match status" value="1"/>
</dbReference>
<feature type="compositionally biased region" description="Low complexity" evidence="9">
    <location>
        <begin position="299"/>
        <end position="310"/>
    </location>
</feature>
<dbReference type="InterPro" id="IPR043502">
    <property type="entry name" value="DNA/RNA_pol_sf"/>
</dbReference>
<name>A0A5N5FIS0_9ROSA</name>
<keyword evidence="2" id="KW-0808">Transferase</keyword>
<dbReference type="GO" id="GO:0006508">
    <property type="term" value="P:proteolysis"/>
    <property type="evidence" value="ECO:0007669"/>
    <property type="project" value="UniProtKB-KW"/>
</dbReference>
<keyword evidence="1" id="KW-0645">Protease</keyword>
<dbReference type="PANTHER" id="PTHR15503:SF45">
    <property type="entry name" value="RNA-DIRECTED DNA POLYMERASE HOMOLOG"/>
    <property type="match status" value="1"/>
</dbReference>
<dbReference type="PANTHER" id="PTHR15503">
    <property type="entry name" value="LDOC1 RELATED"/>
    <property type="match status" value="1"/>
</dbReference>
<gene>
    <name evidence="11" type="ORF">D8674_003808</name>
</gene>
<evidence type="ECO:0000256" key="4">
    <source>
        <dbReference type="ARBA" id="ARBA00022722"/>
    </source>
</evidence>
<dbReference type="GO" id="GO:0003676">
    <property type="term" value="F:nucleic acid binding"/>
    <property type="evidence" value="ECO:0007669"/>
    <property type="project" value="InterPro"/>
</dbReference>
<evidence type="ECO:0000256" key="1">
    <source>
        <dbReference type="ARBA" id="ARBA00022670"/>
    </source>
</evidence>
<dbReference type="GO" id="GO:0004519">
    <property type="term" value="F:endonuclease activity"/>
    <property type="evidence" value="ECO:0007669"/>
    <property type="project" value="UniProtKB-KW"/>
</dbReference>
<dbReference type="InterPro" id="IPR005162">
    <property type="entry name" value="Retrotrans_gag_dom"/>
</dbReference>
<keyword evidence="8" id="KW-0479">Metal-binding</keyword>
<feature type="compositionally biased region" description="Polar residues" evidence="9">
    <location>
        <begin position="223"/>
        <end position="236"/>
    </location>
</feature>
<protein>
    <submittedName>
        <fullName evidence="11">S ribonuclease</fullName>
    </submittedName>
</protein>
<dbReference type="InterPro" id="IPR032567">
    <property type="entry name" value="RTL1-rel"/>
</dbReference>
<feature type="domain" description="CCHC-type" evidence="10">
    <location>
        <begin position="285"/>
        <end position="300"/>
    </location>
</feature>
<keyword evidence="5" id="KW-0255">Endonuclease</keyword>
<keyword evidence="3" id="KW-0548">Nucleotidyltransferase</keyword>
<evidence type="ECO:0000256" key="5">
    <source>
        <dbReference type="ARBA" id="ARBA00022759"/>
    </source>
</evidence>
<evidence type="ECO:0000256" key="6">
    <source>
        <dbReference type="ARBA" id="ARBA00022801"/>
    </source>
</evidence>
<dbReference type="AlphaFoldDB" id="A0A5N5FIS0"/>
<dbReference type="CDD" id="cd00303">
    <property type="entry name" value="retropepsin_like"/>
    <property type="match status" value="1"/>
</dbReference>
<evidence type="ECO:0000256" key="2">
    <source>
        <dbReference type="ARBA" id="ARBA00022679"/>
    </source>
</evidence>
<keyword evidence="12" id="KW-1185">Reference proteome</keyword>
<dbReference type="Pfam" id="PF08284">
    <property type="entry name" value="RVP_2"/>
    <property type="match status" value="1"/>
</dbReference>
<dbReference type="Pfam" id="PF03732">
    <property type="entry name" value="Retrotrans_gag"/>
    <property type="match status" value="1"/>
</dbReference>
<dbReference type="SUPFAM" id="SSF56672">
    <property type="entry name" value="DNA/RNA polymerases"/>
    <property type="match status" value="1"/>
</dbReference>
<feature type="region of interest" description="Disordered" evidence="9">
    <location>
        <begin position="299"/>
        <end position="399"/>
    </location>
</feature>
<dbReference type="Proteomes" id="UP000327157">
    <property type="component" value="Chromosome 10"/>
</dbReference>
<dbReference type="InterPro" id="IPR036875">
    <property type="entry name" value="Znf_CCHC_sf"/>
</dbReference>
<reference evidence="11 12" key="1">
    <citation type="submission" date="2019-09" db="EMBL/GenBank/DDBJ databases">
        <authorList>
            <person name="Ou C."/>
        </authorList>
    </citation>
    <scope>NUCLEOTIDE SEQUENCE [LARGE SCALE GENOMIC DNA]</scope>
    <source>
        <strain evidence="11">S2</strain>
        <tissue evidence="11">Leaf</tissue>
    </source>
</reference>
<evidence type="ECO:0000256" key="8">
    <source>
        <dbReference type="PROSITE-ProRule" id="PRU00047"/>
    </source>
</evidence>
<dbReference type="Gene3D" id="2.40.70.10">
    <property type="entry name" value="Acid Proteases"/>
    <property type="match status" value="1"/>
</dbReference>
<keyword evidence="8" id="KW-0862">Zinc</keyword>
<dbReference type="GO" id="GO:0003964">
    <property type="term" value="F:RNA-directed DNA polymerase activity"/>
    <property type="evidence" value="ECO:0007669"/>
    <property type="project" value="UniProtKB-KW"/>
</dbReference>
<dbReference type="Gene3D" id="3.30.70.270">
    <property type="match status" value="1"/>
</dbReference>
<evidence type="ECO:0000256" key="9">
    <source>
        <dbReference type="SAM" id="MobiDB-lite"/>
    </source>
</evidence>
<dbReference type="GO" id="GO:0008270">
    <property type="term" value="F:zinc ion binding"/>
    <property type="evidence" value="ECO:0007669"/>
    <property type="project" value="UniProtKB-KW"/>
</dbReference>
<feature type="compositionally biased region" description="Polar residues" evidence="9">
    <location>
        <begin position="371"/>
        <end position="389"/>
    </location>
</feature>
<evidence type="ECO:0000259" key="10">
    <source>
        <dbReference type="PROSITE" id="PS50158"/>
    </source>
</evidence>
<accession>A0A5N5FIS0</accession>
<dbReference type="FunFam" id="3.10.10.10:FF:000007">
    <property type="entry name" value="Retrovirus-related Pol polyprotein from transposon 17.6-like Protein"/>
    <property type="match status" value="1"/>
</dbReference>
<organism evidence="11 12">
    <name type="scientific">Pyrus ussuriensis x Pyrus communis</name>
    <dbReference type="NCBI Taxonomy" id="2448454"/>
    <lineage>
        <taxon>Eukaryota</taxon>
        <taxon>Viridiplantae</taxon>
        <taxon>Streptophyta</taxon>
        <taxon>Embryophyta</taxon>
        <taxon>Tracheophyta</taxon>
        <taxon>Spermatophyta</taxon>
        <taxon>Magnoliopsida</taxon>
        <taxon>eudicotyledons</taxon>
        <taxon>Gunneridae</taxon>
        <taxon>Pentapetalae</taxon>
        <taxon>rosids</taxon>
        <taxon>fabids</taxon>
        <taxon>Rosales</taxon>
        <taxon>Rosaceae</taxon>
        <taxon>Amygdaloideae</taxon>
        <taxon>Maleae</taxon>
        <taxon>Pyrus</taxon>
    </lineage>
</organism>
<dbReference type="GO" id="GO:0008233">
    <property type="term" value="F:peptidase activity"/>
    <property type="evidence" value="ECO:0007669"/>
    <property type="project" value="UniProtKB-KW"/>
</dbReference>
<dbReference type="SUPFAM" id="SSF57756">
    <property type="entry name" value="Retrovirus zinc finger-like domains"/>
    <property type="match status" value="1"/>
</dbReference>